<dbReference type="AlphaFoldDB" id="A0A0F9TF32"/>
<reference evidence="1" key="1">
    <citation type="journal article" date="2015" name="Nature">
        <title>Complex archaea that bridge the gap between prokaryotes and eukaryotes.</title>
        <authorList>
            <person name="Spang A."/>
            <person name="Saw J.H."/>
            <person name="Jorgensen S.L."/>
            <person name="Zaremba-Niedzwiedzka K."/>
            <person name="Martijn J."/>
            <person name="Lind A.E."/>
            <person name="van Eijk R."/>
            <person name="Schleper C."/>
            <person name="Guy L."/>
            <person name="Ettema T.J."/>
        </authorList>
    </citation>
    <scope>NUCLEOTIDE SEQUENCE</scope>
</reference>
<gene>
    <name evidence="1" type="ORF">LCGC14_0400270</name>
</gene>
<protein>
    <submittedName>
        <fullName evidence="1">Uncharacterized protein</fullName>
    </submittedName>
</protein>
<evidence type="ECO:0000313" key="1">
    <source>
        <dbReference type="EMBL" id="KKN73452.1"/>
    </source>
</evidence>
<accession>A0A0F9TF32</accession>
<comment type="caution">
    <text evidence="1">The sequence shown here is derived from an EMBL/GenBank/DDBJ whole genome shotgun (WGS) entry which is preliminary data.</text>
</comment>
<dbReference type="EMBL" id="LAZR01000343">
    <property type="protein sequence ID" value="KKN73452.1"/>
    <property type="molecule type" value="Genomic_DNA"/>
</dbReference>
<sequence>MIVTESILEQGLSENGAWNKKQLLALGVKTEKKFKLEKGWKRELIGSEVTEQQVQRFLRLKNVHLNMAKVTGANLNIIQVTIVEGLISQAAGHLEAINPQVEVQQVLKADAQEAIAEFQETIGELRRVFE</sequence>
<proteinExistence type="predicted"/>
<organism evidence="1">
    <name type="scientific">marine sediment metagenome</name>
    <dbReference type="NCBI Taxonomy" id="412755"/>
    <lineage>
        <taxon>unclassified sequences</taxon>
        <taxon>metagenomes</taxon>
        <taxon>ecological metagenomes</taxon>
    </lineage>
</organism>
<name>A0A0F9TF32_9ZZZZ</name>